<gene>
    <name evidence="2" type="ORF">Poly51_28950</name>
</gene>
<accession>A0A5C6F6U0</accession>
<feature type="transmembrane region" description="Helical" evidence="1">
    <location>
        <begin position="72"/>
        <end position="92"/>
    </location>
</feature>
<protein>
    <recommendedName>
        <fullName evidence="4">DUF4112 domain-containing protein</fullName>
    </recommendedName>
</protein>
<dbReference type="InterPro" id="IPR025187">
    <property type="entry name" value="DUF4112"/>
</dbReference>
<evidence type="ECO:0000313" key="2">
    <source>
        <dbReference type="EMBL" id="TWU56975.1"/>
    </source>
</evidence>
<dbReference type="EMBL" id="SJPW01000003">
    <property type="protein sequence ID" value="TWU56975.1"/>
    <property type="molecule type" value="Genomic_DNA"/>
</dbReference>
<evidence type="ECO:0000313" key="3">
    <source>
        <dbReference type="Proteomes" id="UP000318288"/>
    </source>
</evidence>
<keyword evidence="3" id="KW-1185">Reference proteome</keyword>
<evidence type="ECO:0008006" key="4">
    <source>
        <dbReference type="Google" id="ProtNLM"/>
    </source>
</evidence>
<comment type="caution">
    <text evidence="2">The sequence shown here is derived from an EMBL/GenBank/DDBJ whole genome shotgun (WGS) entry which is preliminary data.</text>
</comment>
<dbReference type="PANTHER" id="PTHR35519">
    <property type="entry name" value="MEMBRANE PROTEINS"/>
    <property type="match status" value="1"/>
</dbReference>
<keyword evidence="1" id="KW-1133">Transmembrane helix</keyword>
<dbReference type="RefSeq" id="WP_146458358.1">
    <property type="nucleotide sequence ID" value="NZ_SJPW01000003.1"/>
</dbReference>
<dbReference type="Proteomes" id="UP000318288">
    <property type="component" value="Unassembled WGS sequence"/>
</dbReference>
<proteinExistence type="predicted"/>
<dbReference type="OrthoDB" id="513552at2"/>
<keyword evidence="1" id="KW-0812">Transmembrane</keyword>
<organism evidence="2 3">
    <name type="scientific">Rubripirellula tenax</name>
    <dbReference type="NCBI Taxonomy" id="2528015"/>
    <lineage>
        <taxon>Bacteria</taxon>
        <taxon>Pseudomonadati</taxon>
        <taxon>Planctomycetota</taxon>
        <taxon>Planctomycetia</taxon>
        <taxon>Pirellulales</taxon>
        <taxon>Pirellulaceae</taxon>
        <taxon>Rubripirellula</taxon>
    </lineage>
</organism>
<dbReference type="Pfam" id="PF13430">
    <property type="entry name" value="DUF4112"/>
    <property type="match status" value="1"/>
</dbReference>
<reference evidence="2 3" key="1">
    <citation type="submission" date="2019-02" db="EMBL/GenBank/DDBJ databases">
        <title>Deep-cultivation of Planctomycetes and their phenomic and genomic characterization uncovers novel biology.</title>
        <authorList>
            <person name="Wiegand S."/>
            <person name="Jogler M."/>
            <person name="Boedeker C."/>
            <person name="Pinto D."/>
            <person name="Vollmers J."/>
            <person name="Rivas-Marin E."/>
            <person name="Kohn T."/>
            <person name="Peeters S.H."/>
            <person name="Heuer A."/>
            <person name="Rast P."/>
            <person name="Oberbeckmann S."/>
            <person name="Bunk B."/>
            <person name="Jeske O."/>
            <person name="Meyerdierks A."/>
            <person name="Storesund J.E."/>
            <person name="Kallscheuer N."/>
            <person name="Luecker S."/>
            <person name="Lage O.M."/>
            <person name="Pohl T."/>
            <person name="Merkel B.J."/>
            <person name="Hornburger P."/>
            <person name="Mueller R.-W."/>
            <person name="Bruemmer F."/>
            <person name="Labrenz M."/>
            <person name="Spormann A.M."/>
            <person name="Op Den Camp H."/>
            <person name="Overmann J."/>
            <person name="Amann R."/>
            <person name="Jetten M.S.M."/>
            <person name="Mascher T."/>
            <person name="Medema M.H."/>
            <person name="Devos D.P."/>
            <person name="Kaster A.-K."/>
            <person name="Ovreas L."/>
            <person name="Rohde M."/>
            <person name="Galperin M.Y."/>
            <person name="Jogler C."/>
        </authorList>
    </citation>
    <scope>NUCLEOTIDE SEQUENCE [LARGE SCALE GENOMIC DNA]</scope>
    <source>
        <strain evidence="2 3">Poly51</strain>
    </source>
</reference>
<dbReference type="PANTHER" id="PTHR35519:SF2">
    <property type="entry name" value="PH DOMAIN PROTEIN"/>
    <property type="match status" value="1"/>
</dbReference>
<dbReference type="AlphaFoldDB" id="A0A5C6F6U0"/>
<feature type="transmembrane region" description="Helical" evidence="1">
    <location>
        <begin position="42"/>
        <end position="60"/>
    </location>
</feature>
<name>A0A5C6F6U0_9BACT</name>
<sequence>MNEKERLNEIQMRADGLARLMDDIITIPFLGIRLGWDSILGFIPGIGDAAGLVSHGFLILQAHRAGARKRVYWWMFIYALIDFVIGAIPVLGDLFDIFWKSNRKSADLLRREIAHQASQQG</sequence>
<evidence type="ECO:0000256" key="1">
    <source>
        <dbReference type="SAM" id="Phobius"/>
    </source>
</evidence>
<keyword evidence="1" id="KW-0472">Membrane</keyword>